<protein>
    <submittedName>
        <fullName evidence="1">Uncharacterized protein</fullName>
    </submittedName>
</protein>
<dbReference type="AlphaFoldDB" id="A0A6M3L0A8"/>
<dbReference type="EMBL" id="MT142745">
    <property type="protein sequence ID" value="QJA87987.1"/>
    <property type="molecule type" value="Genomic_DNA"/>
</dbReference>
<reference evidence="1" key="1">
    <citation type="submission" date="2020-03" db="EMBL/GenBank/DDBJ databases">
        <title>The deep terrestrial virosphere.</title>
        <authorList>
            <person name="Holmfeldt K."/>
            <person name="Nilsson E."/>
            <person name="Simone D."/>
            <person name="Lopez-Fernandez M."/>
            <person name="Wu X."/>
            <person name="de Brujin I."/>
            <person name="Lundin D."/>
            <person name="Andersson A."/>
            <person name="Bertilsson S."/>
            <person name="Dopson M."/>
        </authorList>
    </citation>
    <scope>NUCLEOTIDE SEQUENCE</scope>
    <source>
        <strain evidence="1">MM415B02856</strain>
    </source>
</reference>
<organism evidence="1">
    <name type="scientific">viral metagenome</name>
    <dbReference type="NCBI Taxonomy" id="1070528"/>
    <lineage>
        <taxon>unclassified sequences</taxon>
        <taxon>metagenomes</taxon>
        <taxon>organismal metagenomes</taxon>
    </lineage>
</organism>
<evidence type="ECO:0000313" key="1">
    <source>
        <dbReference type="EMBL" id="QJA87987.1"/>
    </source>
</evidence>
<gene>
    <name evidence="1" type="ORF">MM415B02856_0016</name>
</gene>
<name>A0A6M3L0A8_9ZZZZ</name>
<accession>A0A6M3L0A8</accession>
<proteinExistence type="predicted"/>
<sequence>MMLIAKMYTDPNEIDLILKVYVNLTEIDSIYIQNTGEINTKGATKYLIRKPATDIPIWHTRKKGYRPLLLKALKVIKGAV</sequence>